<dbReference type="EMBL" id="CP045227">
    <property type="protein sequence ID" value="QFS50990.1"/>
    <property type="molecule type" value="Genomic_DNA"/>
</dbReference>
<dbReference type="Proteomes" id="UP000326678">
    <property type="component" value="Chromosome Gxm2"/>
</dbReference>
<accession>A0A5P8WEG4</accession>
<dbReference type="KEGG" id="nsh:GXM_08484"/>
<name>A0A5P8WEG4_9NOSO</name>
<evidence type="ECO:0000313" key="1">
    <source>
        <dbReference type="EMBL" id="QFS50990.1"/>
    </source>
</evidence>
<sequence>MNARIHEWLARFCTVAQIENSTQSHALGYCILSMAKQSELVSWLVVTKNNLDAFAMKSPHFNSFLPAHPKNTIATVLLTQPLLITECPVSS</sequence>
<reference evidence="1 2" key="1">
    <citation type="submission" date="2019-10" db="EMBL/GenBank/DDBJ databases">
        <title>Genomic and transcriptomic insights into the perfect genentic adaptation of a filamentous nitrogen-fixing cyanobacterium to rice fields.</title>
        <authorList>
            <person name="Chen Z."/>
        </authorList>
    </citation>
    <scope>NUCLEOTIDE SEQUENCE [LARGE SCALE GENOMIC DNA]</scope>
    <source>
        <strain evidence="1">CCNUC1</strain>
    </source>
</reference>
<protein>
    <submittedName>
        <fullName evidence="1">Uncharacterized protein</fullName>
    </submittedName>
</protein>
<keyword evidence="2" id="KW-1185">Reference proteome</keyword>
<gene>
    <name evidence="1" type="ORF">GXM_08484</name>
</gene>
<evidence type="ECO:0000313" key="2">
    <source>
        <dbReference type="Proteomes" id="UP000326678"/>
    </source>
</evidence>
<proteinExistence type="predicted"/>
<dbReference type="AlphaFoldDB" id="A0A5P8WEG4"/>
<organism evidence="1 2">
    <name type="scientific">Nostoc sphaeroides CCNUC1</name>
    <dbReference type="NCBI Taxonomy" id="2653204"/>
    <lineage>
        <taxon>Bacteria</taxon>
        <taxon>Bacillati</taxon>
        <taxon>Cyanobacteriota</taxon>
        <taxon>Cyanophyceae</taxon>
        <taxon>Nostocales</taxon>
        <taxon>Nostocaceae</taxon>
        <taxon>Nostoc</taxon>
    </lineage>
</organism>
<dbReference type="RefSeq" id="WP_225892901.1">
    <property type="nucleotide sequence ID" value="NZ_CP045227.1"/>
</dbReference>